<sequence>MSPQLLFMQALNGLQYGILLFLLAAGLTLVFGIMSFINLAHGALYMMGAYFAAATFSHTDSFSLSILAGLGGAMALGVALDRCGFSRLYPREHLDQVLATFGLMLFCNEAVRMIWGSAPIFMSLPDALSNTVMVLGTPYPLYRLLIILAGLLVALGLYLLIERTRVGMLIRAGASNRAMVAALGVNIGWLNTFIFALGAGLAGLGGALVGPILSVQPGMGDSILIMTLVVIVIGGIGSIRGAFLGALVVGLVDTLGRTVAPALLGRALEQELASTLGAAVSSLAVYVLMVIVLAVRPEGLFPVKKR</sequence>
<feature type="transmembrane region" description="Helical" evidence="9">
    <location>
        <begin position="16"/>
        <end position="41"/>
    </location>
</feature>
<dbReference type="PANTHER" id="PTHR11795:SF442">
    <property type="entry name" value="ABC TRANSPORTER ATP-BINDING PROTEIN"/>
    <property type="match status" value="1"/>
</dbReference>
<feature type="transmembrane region" description="Helical" evidence="9">
    <location>
        <begin position="61"/>
        <end position="80"/>
    </location>
</feature>
<evidence type="ECO:0000313" key="10">
    <source>
        <dbReference type="EMBL" id="MBB6084227.1"/>
    </source>
</evidence>
<feature type="transmembrane region" description="Helical" evidence="9">
    <location>
        <begin position="193"/>
        <end position="213"/>
    </location>
</feature>
<evidence type="ECO:0000256" key="1">
    <source>
        <dbReference type="ARBA" id="ARBA00004651"/>
    </source>
</evidence>
<evidence type="ECO:0000256" key="3">
    <source>
        <dbReference type="ARBA" id="ARBA00022475"/>
    </source>
</evidence>
<dbReference type="GO" id="GO:0022857">
    <property type="term" value="F:transmembrane transporter activity"/>
    <property type="evidence" value="ECO:0007669"/>
    <property type="project" value="InterPro"/>
</dbReference>
<comment type="similarity">
    <text evidence="8">Belongs to the binding-protein-dependent transport system permease family. LivHM subfamily.</text>
</comment>
<protein>
    <submittedName>
        <fullName evidence="10">Branched-chain amino acid transport system permease protein</fullName>
    </submittedName>
</protein>
<gene>
    <name evidence="10" type="ORF">HNR28_002272</name>
</gene>
<dbReference type="Pfam" id="PF02653">
    <property type="entry name" value="BPD_transp_2"/>
    <property type="match status" value="1"/>
</dbReference>
<dbReference type="AlphaFoldDB" id="A0A7W9TRI4"/>
<dbReference type="PANTHER" id="PTHR11795">
    <property type="entry name" value="BRANCHED-CHAIN AMINO ACID TRANSPORT SYSTEM PERMEASE PROTEIN LIVH"/>
    <property type="match status" value="1"/>
</dbReference>
<keyword evidence="2" id="KW-0813">Transport</keyword>
<dbReference type="InterPro" id="IPR052157">
    <property type="entry name" value="BCAA_transport_permease"/>
</dbReference>
<keyword evidence="6 9" id="KW-1133">Transmembrane helix</keyword>
<evidence type="ECO:0000256" key="4">
    <source>
        <dbReference type="ARBA" id="ARBA00022692"/>
    </source>
</evidence>
<feature type="transmembrane region" description="Helical" evidence="9">
    <location>
        <begin position="141"/>
        <end position="161"/>
    </location>
</feature>
<proteinExistence type="inferred from homology"/>
<evidence type="ECO:0000256" key="8">
    <source>
        <dbReference type="ARBA" id="ARBA00037998"/>
    </source>
</evidence>
<name>A0A7W9TRI4_CASDE</name>
<evidence type="ECO:0000256" key="7">
    <source>
        <dbReference type="ARBA" id="ARBA00023136"/>
    </source>
</evidence>
<comment type="subcellular location">
    <subcellularLocation>
        <location evidence="1">Cell membrane</location>
        <topology evidence="1">Multi-pass membrane protein</topology>
    </subcellularLocation>
</comment>
<feature type="transmembrane region" description="Helical" evidence="9">
    <location>
        <begin position="225"/>
        <end position="252"/>
    </location>
</feature>
<dbReference type="GO" id="GO:0006865">
    <property type="term" value="P:amino acid transport"/>
    <property type="evidence" value="ECO:0007669"/>
    <property type="project" value="UniProtKB-KW"/>
</dbReference>
<dbReference type="CDD" id="cd06582">
    <property type="entry name" value="TM_PBP1_LivH_like"/>
    <property type="match status" value="1"/>
</dbReference>
<dbReference type="EMBL" id="JACHIB010000012">
    <property type="protein sequence ID" value="MBB6084227.1"/>
    <property type="molecule type" value="Genomic_DNA"/>
</dbReference>
<dbReference type="InterPro" id="IPR001851">
    <property type="entry name" value="ABC_transp_permease"/>
</dbReference>
<reference evidence="10 11" key="1">
    <citation type="submission" date="2020-08" db="EMBL/GenBank/DDBJ databases">
        <title>Genomic Encyclopedia of Type Strains, Phase IV (KMG-IV): sequencing the most valuable type-strain genomes for metagenomic binning, comparative biology and taxonomic classification.</title>
        <authorList>
            <person name="Goeker M."/>
        </authorList>
    </citation>
    <scope>NUCLEOTIDE SEQUENCE [LARGE SCALE GENOMIC DNA]</scope>
    <source>
        <strain evidence="10 11">DSM 12141</strain>
    </source>
</reference>
<accession>A0A7W9TRI4</accession>
<keyword evidence="3" id="KW-1003">Cell membrane</keyword>
<comment type="caution">
    <text evidence="10">The sequence shown here is derived from an EMBL/GenBank/DDBJ whole genome shotgun (WGS) entry which is preliminary data.</text>
</comment>
<keyword evidence="4 9" id="KW-0812">Transmembrane</keyword>
<evidence type="ECO:0000313" key="11">
    <source>
        <dbReference type="Proteomes" id="UP000541136"/>
    </source>
</evidence>
<evidence type="ECO:0000256" key="5">
    <source>
        <dbReference type="ARBA" id="ARBA00022970"/>
    </source>
</evidence>
<evidence type="ECO:0000256" key="2">
    <source>
        <dbReference type="ARBA" id="ARBA00022448"/>
    </source>
</evidence>
<dbReference type="RefSeq" id="WP_151024081.1">
    <property type="nucleotide sequence ID" value="NZ_JACHIB010000012.1"/>
</dbReference>
<feature type="transmembrane region" description="Helical" evidence="9">
    <location>
        <begin position="272"/>
        <end position="295"/>
    </location>
</feature>
<keyword evidence="7 9" id="KW-0472">Membrane</keyword>
<dbReference type="GO" id="GO:0005886">
    <property type="term" value="C:plasma membrane"/>
    <property type="evidence" value="ECO:0007669"/>
    <property type="project" value="UniProtKB-SubCell"/>
</dbReference>
<keyword evidence="5" id="KW-0029">Amino-acid transport</keyword>
<organism evidence="10 11">
    <name type="scientific">Castellaniella defragrans</name>
    <name type="common">Alcaligenes defragrans</name>
    <dbReference type="NCBI Taxonomy" id="75697"/>
    <lineage>
        <taxon>Bacteria</taxon>
        <taxon>Pseudomonadati</taxon>
        <taxon>Pseudomonadota</taxon>
        <taxon>Betaproteobacteria</taxon>
        <taxon>Burkholderiales</taxon>
        <taxon>Alcaligenaceae</taxon>
        <taxon>Castellaniella</taxon>
    </lineage>
</organism>
<dbReference type="Proteomes" id="UP000541136">
    <property type="component" value="Unassembled WGS sequence"/>
</dbReference>
<evidence type="ECO:0000256" key="9">
    <source>
        <dbReference type="SAM" id="Phobius"/>
    </source>
</evidence>
<evidence type="ECO:0000256" key="6">
    <source>
        <dbReference type="ARBA" id="ARBA00022989"/>
    </source>
</evidence>